<dbReference type="PROSITE" id="PS50112">
    <property type="entry name" value="PAS"/>
    <property type="match status" value="1"/>
</dbReference>
<dbReference type="SUPFAM" id="SSF55785">
    <property type="entry name" value="PYP-like sensor domain (PAS domain)"/>
    <property type="match status" value="2"/>
</dbReference>
<dbReference type="InterPro" id="IPR013655">
    <property type="entry name" value="PAS_fold_3"/>
</dbReference>
<dbReference type="SMART" id="SM00267">
    <property type="entry name" value="GGDEF"/>
    <property type="match status" value="1"/>
</dbReference>
<feature type="transmembrane region" description="Helical" evidence="4">
    <location>
        <begin position="179"/>
        <end position="201"/>
    </location>
</feature>
<dbReference type="InterPro" id="IPR000160">
    <property type="entry name" value="GGDEF_dom"/>
</dbReference>
<dbReference type="EMBL" id="CP021425">
    <property type="protein sequence ID" value="ARU58784.1"/>
    <property type="molecule type" value="Genomic_DNA"/>
</dbReference>
<dbReference type="CDD" id="cd01948">
    <property type="entry name" value="EAL"/>
    <property type="match status" value="1"/>
</dbReference>
<dbReference type="Gene3D" id="3.20.20.450">
    <property type="entry name" value="EAL domain"/>
    <property type="match status" value="1"/>
</dbReference>
<evidence type="ECO:0000259" key="8">
    <source>
        <dbReference type="PROSITE" id="PS50887"/>
    </source>
</evidence>
<name>A0A1Y0IHD1_9GAMM</name>
<feature type="domain" description="GGDEF" evidence="8">
    <location>
        <begin position="669"/>
        <end position="801"/>
    </location>
</feature>
<dbReference type="PROSITE" id="PS50887">
    <property type="entry name" value="GGDEF"/>
    <property type="match status" value="1"/>
</dbReference>
<dbReference type="CDD" id="cd00130">
    <property type="entry name" value="PAS"/>
    <property type="match status" value="1"/>
</dbReference>
<feature type="region of interest" description="Disordered" evidence="3">
    <location>
        <begin position="34"/>
        <end position="53"/>
    </location>
</feature>
<sequence>MDIQIDPGAPLRSIQRPDANGSQYSRGDYKHQDANVDDSHFNRNNTPDLSETPTENWITLDFQPDLSNRSGVSQFLCFFMAHIIGSTLLFLSFSPQLSLFNLSLWLFIQLLISTPFVASLQRSIKNDQESQSAARSARNNTTLTQENSIGAQLFRPHSANRQSHSSARNPVAFSTLEQVSIAISAVASFSLTVWAVITYLAAPSIEFTLTSTALFFALSITSLWGLRSCNERANQLRLTLYVAPLCLGLLVIWYVAATFDLPLLNNQDMNNSQWLMLYFGFVSLPVSLIIHHRYTSKINQRTQISPEQQTRINSYLQRQRQKSRYLAGQLQEESRLRKQLEQQMSANRVQMEQNVAERTRELSETNELLNQQIKLRQNISNALARSQARLSQAVEASKLGLWDWDLATDHLYQSPFHASFDKKEWSSRDFLSQLKQVTHPDDFPHVRDTLLSYINGHQENYSVRYRIFDKQLDTWIWIEDRGNAVLRNDEGKAQRIIGTRCNIHEDYQKEEQLRLTKTVFDQTSEGLFVLDHRFRFVTVNQAFKTMLGYTEDDLLGKHWMHVSQTPQKRKVFKQAQISLAETGNWEVEIFEKRANGEYFPIRIQLNTIREAHGAVAHYAGLVSDLKVHKEADEKLKYLLNYDELTGLANRSLFKDRMHSALTRARSSLSQFALLYIDIDRFKHINDSLGHEKADHILKEYSTRLAGTMNRADSVARLGDDEFAVIVSAKDLSQASLAAQDILSALSKPFNAGEEELFISSSIGITMFPSQGRELSVLMQNAASATRQAKYLGGNNFQVFSSSMQNLFKFQINVESDLRRALLKNELEVFYQPKIDLRTETITSVEALVRWKHPDKGLITPADFVNIAEETGLITDIGGKVLTIACEQAKEWLDMALGKIKISVNLSAHQLRQPQIFSSIADALEQTQLPPDLLELELTENAVVENIHSTRKLLQKFREQGISLSIDDFGTGYSSFSYLKKLPVDTLKIDRALVREVPDNPQDTAICKAIIVLGQNLNLQVVAEGVENEEQYRYLQDLGCDLVQGFYVSRPMDAEAMTKLLCQQQRKFADQSSI</sequence>
<dbReference type="InterPro" id="IPR035965">
    <property type="entry name" value="PAS-like_dom_sf"/>
</dbReference>
<gene>
    <name evidence="9" type="ORF">OLMES_4795</name>
</gene>
<keyword evidence="4" id="KW-0472">Membrane</keyword>
<dbReference type="CDD" id="cd01949">
    <property type="entry name" value="GGDEF"/>
    <property type="match status" value="1"/>
</dbReference>
<keyword evidence="10" id="KW-1185">Reference proteome</keyword>
<dbReference type="AlphaFoldDB" id="A0A1Y0IHD1"/>
<feature type="transmembrane region" description="Helical" evidence="4">
    <location>
        <begin position="75"/>
        <end position="93"/>
    </location>
</feature>
<reference evidence="9 10" key="1">
    <citation type="submission" date="2017-05" db="EMBL/GenBank/DDBJ databases">
        <title>Genomic insights into alkan degradation activity of Oleiphilus messinensis.</title>
        <authorList>
            <person name="Kozyavkin S.A."/>
            <person name="Slesarev A.I."/>
            <person name="Golyshin P.N."/>
            <person name="Korzhenkov A."/>
            <person name="Golyshina O.N."/>
            <person name="Toshchakov S.V."/>
        </authorList>
    </citation>
    <scope>NUCLEOTIDE SEQUENCE [LARGE SCALE GENOMIC DNA]</scope>
    <source>
        <strain evidence="9 10">ME102</strain>
    </source>
</reference>
<dbReference type="Pfam" id="PF13426">
    <property type="entry name" value="PAS_9"/>
    <property type="match status" value="1"/>
</dbReference>
<dbReference type="PROSITE" id="PS50113">
    <property type="entry name" value="PAC"/>
    <property type="match status" value="1"/>
</dbReference>
<dbReference type="KEGG" id="ome:OLMES_4795"/>
<dbReference type="SUPFAM" id="SSF55073">
    <property type="entry name" value="Nucleotide cyclase"/>
    <property type="match status" value="1"/>
</dbReference>
<dbReference type="GO" id="GO:0071111">
    <property type="term" value="F:cyclic-guanylate-specific phosphodiesterase activity"/>
    <property type="evidence" value="ECO:0007669"/>
    <property type="project" value="UniProtKB-EC"/>
</dbReference>
<proteinExistence type="predicted"/>
<feature type="domain" description="PAC" evidence="6">
    <location>
        <begin position="583"/>
        <end position="637"/>
    </location>
</feature>
<feature type="domain" description="EAL" evidence="7">
    <location>
        <begin position="810"/>
        <end position="1064"/>
    </location>
</feature>
<dbReference type="Pfam" id="PF00563">
    <property type="entry name" value="EAL"/>
    <property type="match status" value="1"/>
</dbReference>
<feature type="region of interest" description="Disordered" evidence="3">
    <location>
        <begin position="1"/>
        <end position="29"/>
    </location>
</feature>
<evidence type="ECO:0000256" key="4">
    <source>
        <dbReference type="SAM" id="Phobius"/>
    </source>
</evidence>
<dbReference type="Pfam" id="PF08447">
    <property type="entry name" value="PAS_3"/>
    <property type="match status" value="1"/>
</dbReference>
<dbReference type="InterPro" id="IPR052155">
    <property type="entry name" value="Biofilm_reg_signaling"/>
</dbReference>
<dbReference type="Proteomes" id="UP000196027">
    <property type="component" value="Chromosome"/>
</dbReference>
<dbReference type="InterPro" id="IPR043128">
    <property type="entry name" value="Rev_trsase/Diguanyl_cyclase"/>
</dbReference>
<accession>A0A1Y0IHD1</accession>
<dbReference type="NCBIfam" id="TIGR00229">
    <property type="entry name" value="sensory_box"/>
    <property type="match status" value="1"/>
</dbReference>
<evidence type="ECO:0000313" key="9">
    <source>
        <dbReference type="EMBL" id="ARU58784.1"/>
    </source>
</evidence>
<evidence type="ECO:0000259" key="6">
    <source>
        <dbReference type="PROSITE" id="PS50113"/>
    </source>
</evidence>
<keyword evidence="2" id="KW-0973">c-di-GMP</keyword>
<evidence type="ECO:0000313" key="10">
    <source>
        <dbReference type="Proteomes" id="UP000196027"/>
    </source>
</evidence>
<dbReference type="SUPFAM" id="SSF141868">
    <property type="entry name" value="EAL domain-like"/>
    <property type="match status" value="1"/>
</dbReference>
<dbReference type="EC" id="3.1.4.52" evidence="1"/>
<dbReference type="Gene3D" id="3.30.450.20">
    <property type="entry name" value="PAS domain"/>
    <property type="match status" value="2"/>
</dbReference>
<dbReference type="SMART" id="SM00086">
    <property type="entry name" value="PAC"/>
    <property type="match status" value="2"/>
</dbReference>
<feature type="domain" description="PAS" evidence="5">
    <location>
        <begin position="512"/>
        <end position="584"/>
    </location>
</feature>
<keyword evidence="4" id="KW-0812">Transmembrane</keyword>
<dbReference type="Gene3D" id="3.30.70.270">
    <property type="match status" value="1"/>
</dbReference>
<dbReference type="InterPro" id="IPR000700">
    <property type="entry name" value="PAS-assoc_C"/>
</dbReference>
<organism evidence="9 10">
    <name type="scientific">Oleiphilus messinensis</name>
    <dbReference type="NCBI Taxonomy" id="141451"/>
    <lineage>
        <taxon>Bacteria</taxon>
        <taxon>Pseudomonadati</taxon>
        <taxon>Pseudomonadota</taxon>
        <taxon>Gammaproteobacteria</taxon>
        <taxon>Oceanospirillales</taxon>
        <taxon>Oleiphilaceae</taxon>
        <taxon>Oleiphilus</taxon>
    </lineage>
</organism>
<feature type="transmembrane region" description="Helical" evidence="4">
    <location>
        <begin position="207"/>
        <end position="226"/>
    </location>
</feature>
<dbReference type="InterPro" id="IPR035919">
    <property type="entry name" value="EAL_sf"/>
</dbReference>
<dbReference type="InterPro" id="IPR001610">
    <property type="entry name" value="PAC"/>
</dbReference>
<dbReference type="InterPro" id="IPR000014">
    <property type="entry name" value="PAS"/>
</dbReference>
<dbReference type="InterPro" id="IPR001633">
    <property type="entry name" value="EAL_dom"/>
</dbReference>
<dbReference type="PROSITE" id="PS50883">
    <property type="entry name" value="EAL"/>
    <property type="match status" value="1"/>
</dbReference>
<dbReference type="RefSeq" id="WP_087463525.1">
    <property type="nucleotide sequence ID" value="NZ_CP021425.1"/>
</dbReference>
<evidence type="ECO:0000256" key="2">
    <source>
        <dbReference type="ARBA" id="ARBA00022636"/>
    </source>
</evidence>
<dbReference type="SMART" id="SM00091">
    <property type="entry name" value="PAS"/>
    <property type="match status" value="2"/>
</dbReference>
<evidence type="ECO:0000256" key="3">
    <source>
        <dbReference type="SAM" id="MobiDB-lite"/>
    </source>
</evidence>
<dbReference type="Pfam" id="PF00990">
    <property type="entry name" value="GGDEF"/>
    <property type="match status" value="1"/>
</dbReference>
<keyword evidence="4" id="KW-1133">Transmembrane helix</keyword>
<evidence type="ECO:0000259" key="7">
    <source>
        <dbReference type="PROSITE" id="PS50883"/>
    </source>
</evidence>
<dbReference type="PANTHER" id="PTHR44757:SF2">
    <property type="entry name" value="BIOFILM ARCHITECTURE MAINTENANCE PROTEIN MBAA"/>
    <property type="match status" value="1"/>
</dbReference>
<dbReference type="FunFam" id="3.20.20.450:FF:000001">
    <property type="entry name" value="Cyclic di-GMP phosphodiesterase yahA"/>
    <property type="match status" value="1"/>
</dbReference>
<dbReference type="InterPro" id="IPR029787">
    <property type="entry name" value="Nucleotide_cyclase"/>
</dbReference>
<feature type="compositionally biased region" description="Polar residues" evidence="3">
    <location>
        <begin position="42"/>
        <end position="53"/>
    </location>
</feature>
<protein>
    <recommendedName>
        <fullName evidence="1">cyclic-guanylate-specific phosphodiesterase</fullName>
        <ecNumber evidence="1">3.1.4.52</ecNumber>
    </recommendedName>
</protein>
<dbReference type="NCBIfam" id="TIGR00254">
    <property type="entry name" value="GGDEF"/>
    <property type="match status" value="1"/>
</dbReference>
<evidence type="ECO:0000259" key="5">
    <source>
        <dbReference type="PROSITE" id="PS50112"/>
    </source>
</evidence>
<dbReference type="PANTHER" id="PTHR44757">
    <property type="entry name" value="DIGUANYLATE CYCLASE DGCP"/>
    <property type="match status" value="1"/>
</dbReference>
<dbReference type="OrthoDB" id="9787514at2"/>
<feature type="transmembrane region" description="Helical" evidence="4">
    <location>
        <begin position="99"/>
        <end position="118"/>
    </location>
</feature>
<dbReference type="SMART" id="SM00052">
    <property type="entry name" value="EAL"/>
    <property type="match status" value="1"/>
</dbReference>
<evidence type="ECO:0000256" key="1">
    <source>
        <dbReference type="ARBA" id="ARBA00012282"/>
    </source>
</evidence>
<feature type="transmembrane region" description="Helical" evidence="4">
    <location>
        <begin position="238"/>
        <end position="256"/>
    </location>
</feature>